<evidence type="ECO:0000313" key="2">
    <source>
        <dbReference type="Proteomes" id="UP000285832"/>
    </source>
</evidence>
<dbReference type="Proteomes" id="UP000285832">
    <property type="component" value="Unassembled WGS sequence"/>
</dbReference>
<sequence>MGVKDKRRYVCGGFPPVGNFYIQQDSDLICDDLIEELATIPTSMLKQKMRNIDNLLDASTVFYGTFGTFNVNTLPCYSIGSNNWRKLHGLRMRRRYRK</sequence>
<dbReference type="AlphaFoldDB" id="A0A415D513"/>
<name>A0A415D513_9FIRM</name>
<accession>A0A415D513</accession>
<dbReference type="RefSeq" id="WP_118279083.1">
    <property type="nucleotide sequence ID" value="NZ_JAQDJO010000018.1"/>
</dbReference>
<organism evidence="1 2">
    <name type="scientific">[Ruminococcus] lactaris</name>
    <dbReference type="NCBI Taxonomy" id="46228"/>
    <lineage>
        <taxon>Bacteria</taxon>
        <taxon>Bacillati</taxon>
        <taxon>Bacillota</taxon>
        <taxon>Clostridia</taxon>
        <taxon>Lachnospirales</taxon>
        <taxon>Lachnospiraceae</taxon>
        <taxon>Mediterraneibacter</taxon>
    </lineage>
</organism>
<protein>
    <submittedName>
        <fullName evidence="1">Uncharacterized protein</fullName>
    </submittedName>
</protein>
<evidence type="ECO:0000313" key="1">
    <source>
        <dbReference type="EMBL" id="RHJ61239.1"/>
    </source>
</evidence>
<reference evidence="1 2" key="1">
    <citation type="submission" date="2018-08" db="EMBL/GenBank/DDBJ databases">
        <title>A genome reference for cultivated species of the human gut microbiota.</title>
        <authorList>
            <person name="Zou Y."/>
            <person name="Xue W."/>
            <person name="Luo G."/>
        </authorList>
    </citation>
    <scope>NUCLEOTIDE SEQUENCE [LARGE SCALE GENOMIC DNA]</scope>
    <source>
        <strain evidence="1 2">AM09-9</strain>
    </source>
</reference>
<comment type="caution">
    <text evidence="1">The sequence shown here is derived from an EMBL/GenBank/DDBJ whole genome shotgun (WGS) entry which is preliminary data.</text>
</comment>
<dbReference type="EMBL" id="QRMI01000017">
    <property type="protein sequence ID" value="RHJ61239.1"/>
    <property type="molecule type" value="Genomic_DNA"/>
</dbReference>
<proteinExistence type="predicted"/>
<gene>
    <name evidence="1" type="ORF">DW116_07850</name>
</gene>